<organism evidence="1">
    <name type="scientific">Anguilla anguilla</name>
    <name type="common">European freshwater eel</name>
    <name type="synonym">Muraena anguilla</name>
    <dbReference type="NCBI Taxonomy" id="7936"/>
    <lineage>
        <taxon>Eukaryota</taxon>
        <taxon>Metazoa</taxon>
        <taxon>Chordata</taxon>
        <taxon>Craniata</taxon>
        <taxon>Vertebrata</taxon>
        <taxon>Euteleostomi</taxon>
        <taxon>Actinopterygii</taxon>
        <taxon>Neopterygii</taxon>
        <taxon>Teleostei</taxon>
        <taxon>Anguilliformes</taxon>
        <taxon>Anguillidae</taxon>
        <taxon>Anguilla</taxon>
    </lineage>
</organism>
<reference evidence="1" key="2">
    <citation type="journal article" date="2015" name="Fish Shellfish Immunol.">
        <title>Early steps in the European eel (Anguilla anguilla)-Vibrio vulnificus interaction in the gills: Role of the RtxA13 toxin.</title>
        <authorList>
            <person name="Callol A."/>
            <person name="Pajuelo D."/>
            <person name="Ebbesson L."/>
            <person name="Teles M."/>
            <person name="MacKenzie S."/>
            <person name="Amaro C."/>
        </authorList>
    </citation>
    <scope>NUCLEOTIDE SEQUENCE</scope>
</reference>
<name>A0A0E9XRM1_ANGAN</name>
<protein>
    <submittedName>
        <fullName evidence="1">Uncharacterized protein</fullName>
    </submittedName>
</protein>
<reference evidence="1" key="1">
    <citation type="submission" date="2014-11" db="EMBL/GenBank/DDBJ databases">
        <authorList>
            <person name="Amaro Gonzalez C."/>
        </authorList>
    </citation>
    <scope>NUCLEOTIDE SEQUENCE</scope>
</reference>
<proteinExistence type="predicted"/>
<sequence length="92" mass="10274">MSAGLLNLDRVLFFLKQHEYMDPSYPVSMEQAGGSAVMVWEFSWHMLGPLIPTEHHCHNIPADHVHHVMATVYPLSSGYNQQVHASQAGSTT</sequence>
<accession>A0A0E9XRM1</accession>
<dbReference type="EMBL" id="GBXM01004072">
    <property type="protein sequence ID" value="JAI04506.1"/>
    <property type="molecule type" value="Transcribed_RNA"/>
</dbReference>
<dbReference type="AlphaFoldDB" id="A0A0E9XRM1"/>
<evidence type="ECO:0000313" key="1">
    <source>
        <dbReference type="EMBL" id="JAI04506.1"/>
    </source>
</evidence>